<evidence type="ECO:0000313" key="2">
    <source>
        <dbReference type="Proteomes" id="UP001260773"/>
    </source>
</evidence>
<proteinExistence type="predicted"/>
<organism evidence="1 2">
    <name type="scientific">Enterococcus avium</name>
    <name type="common">Streptococcus avium</name>
    <dbReference type="NCBI Taxonomy" id="33945"/>
    <lineage>
        <taxon>Bacteria</taxon>
        <taxon>Bacillati</taxon>
        <taxon>Bacillota</taxon>
        <taxon>Bacilli</taxon>
        <taxon>Lactobacillales</taxon>
        <taxon>Enterococcaceae</taxon>
        <taxon>Enterococcus</taxon>
    </lineage>
</organism>
<evidence type="ECO:0000313" key="1">
    <source>
        <dbReference type="EMBL" id="MDT2400927.1"/>
    </source>
</evidence>
<protein>
    <recommendedName>
        <fullName evidence="3">Apea-like HEPN domain-containing protein</fullName>
    </recommendedName>
</protein>
<evidence type="ECO:0008006" key="3">
    <source>
        <dbReference type="Google" id="ProtNLM"/>
    </source>
</evidence>
<accession>A0AAW8RLX1</accession>
<name>A0AAW8RLX1_ENTAV</name>
<dbReference type="AlphaFoldDB" id="A0AAW8RLX1"/>
<comment type="caution">
    <text evidence="1">The sequence shown here is derived from an EMBL/GenBank/DDBJ whole genome shotgun (WGS) entry which is preliminary data.</text>
</comment>
<sequence length="408" mass="48426">MRASFFEAEKDLIFDFEIYDPLRKNIFSDNDRFDETFKLTKNRECTENVKNDFKSQSRCNIVIEIQAVSKNVAKKNALDKYQFFLNLINLKFGGHYNEFFWDGQYIGKEVGKDYGGFGTWSGGKRDERVFRRDLSKEKPVHLSNQKYKELGKYSQVINSLESRGMFIEVNTIRSVVEIMSKSIWDIEENKLLNYWICLESLANISKTDKESKFSFIKDNLSNIYFLWERFDPIHKLFRLTDLYTRDYFQSDNTVVIPQEFLGDIGIYDARSEDSYVSLIQFYKRIEELKSYVSKEHFLDEIEYVQDFYKDNKRALKVMRDKRNKVQLTIDYIYKSRNQIVHNGYVARNLIPFLVKFAEGYAMSLFGRIIEVYLDGEYDLPAYFIKEQYEGILLEKKLLGPNHFDIGLA</sequence>
<reference evidence="1" key="1">
    <citation type="submission" date="2023-03" db="EMBL/GenBank/DDBJ databases">
        <authorList>
            <person name="Shen W."/>
            <person name="Cai J."/>
        </authorList>
    </citation>
    <scope>NUCLEOTIDE SEQUENCE</scope>
    <source>
        <strain evidence="1">P33-2</strain>
    </source>
</reference>
<dbReference type="Proteomes" id="UP001260773">
    <property type="component" value="Unassembled WGS sequence"/>
</dbReference>
<dbReference type="RefSeq" id="WP_311864706.1">
    <property type="nucleotide sequence ID" value="NZ_JARPWH010000002.1"/>
</dbReference>
<dbReference type="EMBL" id="JARPWH010000002">
    <property type="protein sequence ID" value="MDT2400927.1"/>
    <property type="molecule type" value="Genomic_DNA"/>
</dbReference>
<gene>
    <name evidence="1" type="ORF">P7D43_00970</name>
</gene>